<dbReference type="EMBL" id="CP132914">
    <property type="protein sequence ID" value="WMB74375.1"/>
    <property type="molecule type" value="Genomic_DNA"/>
</dbReference>
<dbReference type="AlphaFoldDB" id="A0AA50KFZ3"/>
<dbReference type="InterPro" id="IPR013815">
    <property type="entry name" value="ATP_grasp_subdomain_1"/>
</dbReference>
<sequence>MSSCDGYILSVGAGQNQVPLILKIKEMGWKVVSCDANAQAPGKMISDLFINVSTYDATQIIDAIIAENIKLIAVLTRSTGKPVVSCAMIAKYFKLPGLDIDNSEIFTHKQKLLHALRLHDIAAPRIFDIHNPIDYPVFVKPANTVKSHAAMSLCNSSIDLEQAYSNAVSVSLDGSVNIEEYLLGQDIVSIDFVYNSQILHLCTIGEISNGPPSFDGIGWYTVSQNLNEVAQSQFSCMRNALAIQHGFFQTAMKFNPIDEQCKIYEVHAEIGGDKVNDIFIPMMSNGYDVFENNIHLALGKSPESIKQTVPMLLLFKQKLEQYNIKLPDSGYQECAEIDGCLILSFTYQWQLNAFLSNTTGRAFSFNTGA</sequence>
<organism evidence="3">
    <name type="scientific">Shewanella oncorhynchi</name>
    <dbReference type="NCBI Taxonomy" id="2726434"/>
    <lineage>
        <taxon>Bacteria</taxon>
        <taxon>Pseudomonadati</taxon>
        <taxon>Pseudomonadota</taxon>
        <taxon>Gammaproteobacteria</taxon>
        <taxon>Alteromonadales</taxon>
        <taxon>Shewanellaceae</taxon>
        <taxon>Shewanella</taxon>
    </lineage>
</organism>
<protein>
    <recommendedName>
        <fullName evidence="2">ATP-grasp domain-containing protein</fullName>
    </recommendedName>
</protein>
<dbReference type="KEGG" id="sog:RA178_07125"/>
<dbReference type="Gene3D" id="3.30.1490.20">
    <property type="entry name" value="ATP-grasp fold, A domain"/>
    <property type="match status" value="1"/>
</dbReference>
<dbReference type="GO" id="GO:0003824">
    <property type="term" value="F:catalytic activity"/>
    <property type="evidence" value="ECO:0007669"/>
    <property type="project" value="UniProtKB-ARBA"/>
</dbReference>
<dbReference type="GO" id="GO:0046872">
    <property type="term" value="F:metal ion binding"/>
    <property type="evidence" value="ECO:0007669"/>
    <property type="project" value="InterPro"/>
</dbReference>
<evidence type="ECO:0000259" key="2">
    <source>
        <dbReference type="PROSITE" id="PS50975"/>
    </source>
</evidence>
<dbReference type="Gene3D" id="3.30.470.20">
    <property type="entry name" value="ATP-grasp fold, B domain"/>
    <property type="match status" value="1"/>
</dbReference>
<gene>
    <name evidence="3" type="ORF">RA178_07125</name>
</gene>
<reference evidence="3" key="1">
    <citation type="submission" date="2023-08" db="EMBL/GenBank/DDBJ databases">
        <title>Complete genome sequence of Shewanella oncorhynchi Z-P2, a siderophore putrebactin-producing bacterium.</title>
        <authorList>
            <person name="Zhang Y."/>
        </authorList>
    </citation>
    <scope>NUCLEOTIDE SEQUENCE</scope>
    <source>
        <strain evidence="3">Z-P2</strain>
    </source>
</reference>
<keyword evidence="1" id="KW-0067">ATP-binding</keyword>
<evidence type="ECO:0000313" key="3">
    <source>
        <dbReference type="EMBL" id="WMB74375.1"/>
    </source>
</evidence>
<dbReference type="GeneID" id="301338943"/>
<name>A0AA50KFZ3_9GAMM</name>
<proteinExistence type="predicted"/>
<evidence type="ECO:0000256" key="1">
    <source>
        <dbReference type="PROSITE-ProRule" id="PRU00409"/>
    </source>
</evidence>
<dbReference type="SUPFAM" id="SSF56059">
    <property type="entry name" value="Glutathione synthetase ATP-binding domain-like"/>
    <property type="match status" value="1"/>
</dbReference>
<dbReference type="PROSITE" id="PS50975">
    <property type="entry name" value="ATP_GRASP"/>
    <property type="match status" value="1"/>
</dbReference>
<feature type="domain" description="ATP-grasp" evidence="2">
    <location>
        <begin position="90"/>
        <end position="298"/>
    </location>
</feature>
<keyword evidence="1" id="KW-0547">Nucleotide-binding</keyword>
<dbReference type="Proteomes" id="UP001236800">
    <property type="component" value="Chromosome"/>
</dbReference>
<dbReference type="InterPro" id="IPR011761">
    <property type="entry name" value="ATP-grasp"/>
</dbReference>
<accession>A0AA50KFZ3</accession>
<dbReference type="RefSeq" id="WP_263184931.1">
    <property type="nucleotide sequence ID" value="NZ_CP132914.1"/>
</dbReference>
<dbReference type="Gene3D" id="3.40.50.20">
    <property type="match status" value="1"/>
</dbReference>
<dbReference type="GO" id="GO:0005524">
    <property type="term" value="F:ATP binding"/>
    <property type="evidence" value="ECO:0007669"/>
    <property type="project" value="UniProtKB-UniRule"/>
</dbReference>